<sequence>MATGHPLARIHDDDEWLDRFETAMRGLPDRQRQHSLLPSLHAFARPAKPLPAHRIRAAVRAAGLNKENDIPICRRA</sequence>
<keyword evidence="2" id="KW-1185">Reference proteome</keyword>
<proteinExistence type="predicted"/>
<protein>
    <submittedName>
        <fullName evidence="1">Thioester reductase-like protein</fullName>
    </submittedName>
</protein>
<accession>A0A7W9QA58</accession>
<gene>
    <name evidence="1" type="ORF">FHS42_003536</name>
</gene>
<name>A0A7W9QA58_9ACTN</name>
<dbReference type="AlphaFoldDB" id="A0A7W9QA58"/>
<evidence type="ECO:0000313" key="1">
    <source>
        <dbReference type="EMBL" id="MBB5936461.1"/>
    </source>
</evidence>
<dbReference type="RefSeq" id="WP_184573056.1">
    <property type="nucleotide sequence ID" value="NZ_JACHJL010000008.1"/>
</dbReference>
<organism evidence="1 2">
    <name type="scientific">Streptomyces zagrosensis</name>
    <dbReference type="NCBI Taxonomy" id="1042984"/>
    <lineage>
        <taxon>Bacteria</taxon>
        <taxon>Bacillati</taxon>
        <taxon>Actinomycetota</taxon>
        <taxon>Actinomycetes</taxon>
        <taxon>Kitasatosporales</taxon>
        <taxon>Streptomycetaceae</taxon>
        <taxon>Streptomyces</taxon>
    </lineage>
</organism>
<evidence type="ECO:0000313" key="2">
    <source>
        <dbReference type="Proteomes" id="UP000588098"/>
    </source>
</evidence>
<reference evidence="1 2" key="1">
    <citation type="submission" date="2020-08" db="EMBL/GenBank/DDBJ databases">
        <title>Genomic Encyclopedia of Type Strains, Phase III (KMG-III): the genomes of soil and plant-associated and newly described type strains.</title>
        <authorList>
            <person name="Whitman W."/>
        </authorList>
    </citation>
    <scope>NUCLEOTIDE SEQUENCE [LARGE SCALE GENOMIC DNA]</scope>
    <source>
        <strain evidence="1 2">CECT 8305</strain>
    </source>
</reference>
<comment type="caution">
    <text evidence="1">The sequence shown here is derived from an EMBL/GenBank/DDBJ whole genome shotgun (WGS) entry which is preliminary data.</text>
</comment>
<dbReference type="Proteomes" id="UP000588098">
    <property type="component" value="Unassembled WGS sequence"/>
</dbReference>
<dbReference type="EMBL" id="JACHJL010000008">
    <property type="protein sequence ID" value="MBB5936461.1"/>
    <property type="molecule type" value="Genomic_DNA"/>
</dbReference>
<dbReference type="Gene3D" id="3.40.50.720">
    <property type="entry name" value="NAD(P)-binding Rossmann-like Domain"/>
    <property type="match status" value="1"/>
</dbReference>